<evidence type="ECO:0000256" key="1">
    <source>
        <dbReference type="ARBA" id="ARBA00003548"/>
    </source>
</evidence>
<feature type="non-terminal residue" evidence="7">
    <location>
        <position position="1"/>
    </location>
</feature>
<comment type="similarity">
    <text evidence="3">Belongs to the RRG9 family.</text>
</comment>
<name>A0A6A6H5G1_VIRVR</name>
<evidence type="ECO:0000313" key="8">
    <source>
        <dbReference type="Proteomes" id="UP000800092"/>
    </source>
</evidence>
<proteinExistence type="inferred from homology"/>
<organism evidence="7 8">
    <name type="scientific">Viridothelium virens</name>
    <name type="common">Speckled blister lichen</name>
    <name type="synonym">Trypethelium virens</name>
    <dbReference type="NCBI Taxonomy" id="1048519"/>
    <lineage>
        <taxon>Eukaryota</taxon>
        <taxon>Fungi</taxon>
        <taxon>Dikarya</taxon>
        <taxon>Ascomycota</taxon>
        <taxon>Pezizomycotina</taxon>
        <taxon>Dothideomycetes</taxon>
        <taxon>Dothideomycetes incertae sedis</taxon>
        <taxon>Trypetheliales</taxon>
        <taxon>Trypetheliaceae</taxon>
        <taxon>Viridothelium</taxon>
    </lineage>
</organism>
<dbReference type="EMBL" id="ML991808">
    <property type="protein sequence ID" value="KAF2233225.1"/>
    <property type="molecule type" value="Genomic_DNA"/>
</dbReference>
<comment type="function">
    <text evidence="1">Required for respiratory activity and maintenance and expression of the mitochondrial genome.</text>
</comment>
<accession>A0A6A6H5G1</accession>
<evidence type="ECO:0000256" key="4">
    <source>
        <dbReference type="ARBA" id="ARBA00013566"/>
    </source>
</evidence>
<keyword evidence="5" id="KW-0809">Transit peptide</keyword>
<dbReference type="GO" id="GO:0005634">
    <property type="term" value="C:nucleus"/>
    <property type="evidence" value="ECO:0007669"/>
    <property type="project" value="TreeGrafter"/>
</dbReference>
<dbReference type="Pfam" id="PF06413">
    <property type="entry name" value="Neugrin"/>
    <property type="match status" value="1"/>
</dbReference>
<reference evidence="7" key="1">
    <citation type="journal article" date="2020" name="Stud. Mycol.">
        <title>101 Dothideomycetes genomes: a test case for predicting lifestyles and emergence of pathogens.</title>
        <authorList>
            <person name="Haridas S."/>
            <person name="Albert R."/>
            <person name="Binder M."/>
            <person name="Bloem J."/>
            <person name="Labutti K."/>
            <person name="Salamov A."/>
            <person name="Andreopoulos B."/>
            <person name="Baker S."/>
            <person name="Barry K."/>
            <person name="Bills G."/>
            <person name="Bluhm B."/>
            <person name="Cannon C."/>
            <person name="Castanera R."/>
            <person name="Culley D."/>
            <person name="Daum C."/>
            <person name="Ezra D."/>
            <person name="Gonzalez J."/>
            <person name="Henrissat B."/>
            <person name="Kuo A."/>
            <person name="Liang C."/>
            <person name="Lipzen A."/>
            <person name="Lutzoni F."/>
            <person name="Magnuson J."/>
            <person name="Mondo S."/>
            <person name="Nolan M."/>
            <person name="Ohm R."/>
            <person name="Pangilinan J."/>
            <person name="Park H.-J."/>
            <person name="Ramirez L."/>
            <person name="Alfaro M."/>
            <person name="Sun H."/>
            <person name="Tritt A."/>
            <person name="Yoshinaga Y."/>
            <person name="Zwiers L.-H."/>
            <person name="Turgeon B."/>
            <person name="Goodwin S."/>
            <person name="Spatafora J."/>
            <person name="Crous P."/>
            <person name="Grigoriev I."/>
        </authorList>
    </citation>
    <scope>NUCLEOTIDE SEQUENCE</scope>
    <source>
        <strain evidence="7">Tuck. ex Michener</strain>
    </source>
</reference>
<dbReference type="GO" id="GO:0005739">
    <property type="term" value="C:mitochondrion"/>
    <property type="evidence" value="ECO:0007669"/>
    <property type="project" value="UniProtKB-SubCell"/>
</dbReference>
<dbReference type="AlphaFoldDB" id="A0A6A6H5G1"/>
<dbReference type="PANTHER" id="PTHR13475:SF3">
    <property type="entry name" value="NEUGRIN"/>
    <property type="match status" value="1"/>
</dbReference>
<dbReference type="InterPro" id="IPR010487">
    <property type="entry name" value="NGRN/Rrg9"/>
</dbReference>
<evidence type="ECO:0000256" key="6">
    <source>
        <dbReference type="SAM" id="MobiDB-lite"/>
    </source>
</evidence>
<evidence type="ECO:0000256" key="5">
    <source>
        <dbReference type="ARBA" id="ARBA00022946"/>
    </source>
</evidence>
<evidence type="ECO:0000256" key="3">
    <source>
        <dbReference type="ARBA" id="ARBA00010895"/>
    </source>
</evidence>
<gene>
    <name evidence="7" type="ORF">EV356DRAFT_430487</name>
</gene>
<dbReference type="OrthoDB" id="5578174at2759"/>
<sequence>EESEQAPKEPWQVQKAALKKKFGGEAWNPRKRLSPDALEGIRALHNANPEGASTSVLAEQFQVSPEVIRRILKSKWRPSEKEAEERRQRWDKRGEKIWSGMVKKGIRPPKKWREMGIGKAEPGQKPKWKQRK</sequence>
<feature type="region of interest" description="Disordered" evidence="6">
    <location>
        <begin position="96"/>
        <end position="132"/>
    </location>
</feature>
<keyword evidence="8" id="KW-1185">Reference proteome</keyword>
<evidence type="ECO:0000313" key="7">
    <source>
        <dbReference type="EMBL" id="KAF2233225.1"/>
    </source>
</evidence>
<protein>
    <recommendedName>
        <fullName evidence="4">Required for respiratory growth protein 9, mitochondrial</fullName>
    </recommendedName>
</protein>
<comment type="subcellular location">
    <subcellularLocation>
        <location evidence="2">Mitochondrion</location>
    </subcellularLocation>
</comment>
<dbReference type="Proteomes" id="UP000800092">
    <property type="component" value="Unassembled WGS sequence"/>
</dbReference>
<dbReference type="PANTHER" id="PTHR13475">
    <property type="entry name" value="NEUGRIN"/>
    <property type="match status" value="1"/>
</dbReference>
<feature type="non-terminal residue" evidence="7">
    <location>
        <position position="132"/>
    </location>
</feature>
<evidence type="ECO:0000256" key="2">
    <source>
        <dbReference type="ARBA" id="ARBA00004173"/>
    </source>
</evidence>